<feature type="binding site" evidence="11">
    <location>
        <position position="258"/>
    </location>
    <ligand>
        <name>NAD(+)</name>
        <dbReference type="ChEBI" id="CHEBI:57540"/>
    </ligand>
</feature>
<dbReference type="SUPFAM" id="SSF51412">
    <property type="entry name" value="Inosine monophosphate dehydrogenase (IMPDH)"/>
    <property type="match status" value="1"/>
</dbReference>
<evidence type="ECO:0000256" key="4">
    <source>
        <dbReference type="ARBA" id="ARBA00022749"/>
    </source>
</evidence>
<keyword evidence="4 11" id="KW-0332">GMP biosynthesis</keyword>
<name>A0ABS3LYJ3_9PROT</name>
<evidence type="ECO:0000259" key="15">
    <source>
        <dbReference type="PROSITE" id="PS51371"/>
    </source>
</evidence>
<comment type="similarity">
    <text evidence="2 11 13">Belongs to the IMPDH/GMPR family.</text>
</comment>
<evidence type="ECO:0000256" key="13">
    <source>
        <dbReference type="RuleBase" id="RU003927"/>
    </source>
</evidence>
<evidence type="ECO:0000256" key="2">
    <source>
        <dbReference type="ARBA" id="ARBA00005502"/>
    </source>
</evidence>
<evidence type="ECO:0000256" key="11">
    <source>
        <dbReference type="HAMAP-Rule" id="MF_01964"/>
    </source>
</evidence>
<dbReference type="InterPro" id="IPR046342">
    <property type="entry name" value="CBS_dom_sf"/>
</dbReference>
<feature type="binding site" evidence="11">
    <location>
        <begin position="395"/>
        <end position="399"/>
    </location>
    <ligand>
        <name>IMP</name>
        <dbReference type="ChEBI" id="CHEBI:58053"/>
    </ligand>
</feature>
<evidence type="ECO:0000313" key="16">
    <source>
        <dbReference type="EMBL" id="MBO1360963.1"/>
    </source>
</evidence>
<feature type="domain" description="CBS" evidence="15">
    <location>
        <begin position="164"/>
        <end position="221"/>
    </location>
</feature>
<evidence type="ECO:0000256" key="12">
    <source>
        <dbReference type="PROSITE-ProRule" id="PRU00703"/>
    </source>
</evidence>
<comment type="caution">
    <text evidence="11">Lacks conserved residue(s) required for the propagation of feature annotation.</text>
</comment>
<comment type="function">
    <text evidence="11">Catalyzes the conversion of inosine 5'-phosphate (IMP) to xanthosine 5'-phosphate (XMP), the first committed and rate-limiting step in the de novo synthesis of guanine nucleotides, and therefore plays an important role in the regulation of cell growth.</text>
</comment>
<evidence type="ECO:0000256" key="3">
    <source>
        <dbReference type="ARBA" id="ARBA00022723"/>
    </source>
</evidence>
<gene>
    <name evidence="11 16" type="primary">guaB</name>
    <name evidence="16" type="ORF">J2D73_14330</name>
</gene>
<comment type="pathway">
    <text evidence="11 14">Purine metabolism; XMP biosynthesis via de novo pathway; XMP from IMP: step 1/1.</text>
</comment>
<feature type="binding site" evidence="11">
    <location>
        <begin position="348"/>
        <end position="350"/>
    </location>
    <ligand>
        <name>IMP</name>
        <dbReference type="ChEBI" id="CHEBI:58053"/>
    </ligand>
</feature>
<comment type="cofactor">
    <cofactor evidence="1 11">
        <name>K(+)</name>
        <dbReference type="ChEBI" id="CHEBI:29103"/>
    </cofactor>
</comment>
<keyword evidence="7 11" id="KW-0560">Oxidoreductase</keyword>
<keyword evidence="3 11" id="KW-0479">Metal-binding</keyword>
<keyword evidence="6 11" id="KW-0630">Potassium</keyword>
<reference evidence="16 17" key="1">
    <citation type="submission" date="2021-03" db="EMBL/GenBank/DDBJ databases">
        <title>The complete genome sequence of Acetobacter sacchari TBRC 11175.</title>
        <authorList>
            <person name="Charoenyingcharoen P."/>
            <person name="Yukphan P."/>
        </authorList>
    </citation>
    <scope>NUCLEOTIDE SEQUENCE [LARGE SCALE GENOMIC DNA]</scope>
    <source>
        <strain evidence="16 17">TBRC 11175</strain>
    </source>
</reference>
<evidence type="ECO:0000256" key="9">
    <source>
        <dbReference type="ARBA" id="ARBA00023122"/>
    </source>
</evidence>
<dbReference type="PANTHER" id="PTHR11911">
    <property type="entry name" value="INOSINE-5-MONOPHOSPHATE DEHYDROGENASE RELATED"/>
    <property type="match status" value="1"/>
</dbReference>
<comment type="caution">
    <text evidence="16">The sequence shown here is derived from an EMBL/GenBank/DDBJ whole genome shotgun (WGS) entry which is preliminary data.</text>
</comment>
<comment type="subunit">
    <text evidence="11">Homotetramer.</text>
</comment>
<dbReference type="CDD" id="cd04601">
    <property type="entry name" value="CBS_pair_IMPDH"/>
    <property type="match status" value="1"/>
</dbReference>
<feature type="binding site" description="in other chain" evidence="11">
    <location>
        <position position="312"/>
    </location>
    <ligand>
        <name>K(+)</name>
        <dbReference type="ChEBI" id="CHEBI:29103"/>
        <note>ligand shared between two tetrameric partners</note>
    </ligand>
</feature>
<dbReference type="EMBL" id="JAFVMF010000016">
    <property type="protein sequence ID" value="MBO1360963.1"/>
    <property type="molecule type" value="Genomic_DNA"/>
</dbReference>
<keyword evidence="8 11" id="KW-0520">NAD</keyword>
<feature type="binding site" evidence="11">
    <location>
        <position position="313"/>
    </location>
    <ligand>
        <name>IMP</name>
        <dbReference type="ChEBI" id="CHEBI:58053"/>
    </ligand>
</feature>
<dbReference type="HAMAP" id="MF_01964">
    <property type="entry name" value="IMPDH"/>
    <property type="match status" value="1"/>
</dbReference>
<dbReference type="Pfam" id="PF00571">
    <property type="entry name" value="CBS"/>
    <property type="match status" value="2"/>
</dbReference>
<dbReference type="EC" id="1.1.1.205" evidence="11 14"/>
<feature type="binding site" evidence="11">
    <location>
        <begin position="308"/>
        <end position="310"/>
    </location>
    <ligand>
        <name>NAD(+)</name>
        <dbReference type="ChEBI" id="CHEBI:57540"/>
    </ligand>
</feature>
<dbReference type="Proteomes" id="UP000664771">
    <property type="component" value="Unassembled WGS sequence"/>
</dbReference>
<keyword evidence="9 12" id="KW-0129">CBS domain</keyword>
<dbReference type="PROSITE" id="PS51371">
    <property type="entry name" value="CBS"/>
    <property type="match status" value="2"/>
</dbReference>
<feature type="binding site" evidence="11">
    <location>
        <begin position="371"/>
        <end position="372"/>
    </location>
    <ligand>
        <name>IMP</name>
        <dbReference type="ChEBI" id="CHEBI:58053"/>
    </ligand>
</feature>
<dbReference type="SMART" id="SM00116">
    <property type="entry name" value="CBS"/>
    <property type="match status" value="2"/>
</dbReference>
<feature type="active site" description="Thioimidate intermediate" evidence="11">
    <location>
        <position position="315"/>
    </location>
</feature>
<feature type="binding site" evidence="11">
    <location>
        <position position="481"/>
    </location>
    <ligand>
        <name>K(+)</name>
        <dbReference type="ChEBI" id="CHEBI:29103"/>
        <note>ligand shared between two tetrameric partners</note>
    </ligand>
</feature>
<feature type="binding site" description="in other chain" evidence="11">
    <location>
        <position position="315"/>
    </location>
    <ligand>
        <name>K(+)</name>
        <dbReference type="ChEBI" id="CHEBI:29103"/>
        <note>ligand shared between two tetrameric partners</note>
    </ligand>
</feature>
<dbReference type="InterPro" id="IPR005990">
    <property type="entry name" value="IMP_DH"/>
</dbReference>
<dbReference type="CDD" id="cd00381">
    <property type="entry name" value="IMPDH"/>
    <property type="match status" value="1"/>
</dbReference>
<protein>
    <recommendedName>
        <fullName evidence="11 14">Inosine-5'-monophosphate dehydrogenase</fullName>
        <shortName evidence="11">IMP dehydrogenase</shortName>
        <shortName evidence="11">IMPD</shortName>
        <shortName evidence="11">IMPDH</shortName>
        <ecNumber evidence="11 14">1.1.1.205</ecNumber>
    </recommendedName>
</protein>
<evidence type="ECO:0000313" key="17">
    <source>
        <dbReference type="Proteomes" id="UP000664771"/>
    </source>
</evidence>
<feature type="active site" description="Proton acceptor" evidence="11">
    <location>
        <position position="411"/>
    </location>
</feature>
<evidence type="ECO:0000256" key="10">
    <source>
        <dbReference type="ARBA" id="ARBA00048028"/>
    </source>
</evidence>
<dbReference type="GO" id="GO:0003938">
    <property type="term" value="F:IMP dehydrogenase activity"/>
    <property type="evidence" value="ECO:0007669"/>
    <property type="project" value="UniProtKB-EC"/>
</dbReference>
<feature type="binding site" description="in other chain" evidence="11">
    <location>
        <position position="310"/>
    </location>
    <ligand>
        <name>K(+)</name>
        <dbReference type="ChEBI" id="CHEBI:29103"/>
        <note>ligand shared between two tetrameric partners</note>
    </ligand>
</feature>
<comment type="catalytic activity">
    <reaction evidence="10 11 14">
        <text>IMP + NAD(+) + H2O = XMP + NADH + H(+)</text>
        <dbReference type="Rhea" id="RHEA:11708"/>
        <dbReference type="ChEBI" id="CHEBI:15377"/>
        <dbReference type="ChEBI" id="CHEBI:15378"/>
        <dbReference type="ChEBI" id="CHEBI:57464"/>
        <dbReference type="ChEBI" id="CHEBI:57540"/>
        <dbReference type="ChEBI" id="CHEBI:57945"/>
        <dbReference type="ChEBI" id="CHEBI:58053"/>
        <dbReference type="EC" id="1.1.1.205"/>
    </reaction>
</comment>
<dbReference type="RefSeq" id="WP_207882379.1">
    <property type="nucleotide sequence ID" value="NZ_JAFVMF010000016.1"/>
</dbReference>
<dbReference type="InterPro" id="IPR000644">
    <property type="entry name" value="CBS_dom"/>
</dbReference>
<accession>A0ABS3LYJ3</accession>
<dbReference type="PROSITE" id="PS00487">
    <property type="entry name" value="IMP_DH_GMP_RED"/>
    <property type="match status" value="1"/>
</dbReference>
<dbReference type="InterPro" id="IPR015875">
    <property type="entry name" value="IMP_DH/GMP_Rdtase_CS"/>
</dbReference>
<evidence type="ECO:0000256" key="7">
    <source>
        <dbReference type="ARBA" id="ARBA00023002"/>
    </source>
</evidence>
<keyword evidence="5 11" id="KW-0658">Purine biosynthesis</keyword>
<dbReference type="SMART" id="SM01240">
    <property type="entry name" value="IMPDH"/>
    <property type="match status" value="1"/>
</dbReference>
<organism evidence="16 17">
    <name type="scientific">Acetobacter sacchari</name>
    <dbReference type="NCBI Taxonomy" id="2661687"/>
    <lineage>
        <taxon>Bacteria</taxon>
        <taxon>Pseudomonadati</taxon>
        <taxon>Pseudomonadota</taxon>
        <taxon>Alphaproteobacteria</taxon>
        <taxon>Acetobacterales</taxon>
        <taxon>Acetobacteraceae</taxon>
        <taxon>Acetobacter</taxon>
    </lineage>
</organism>
<comment type="activity regulation">
    <text evidence="11">Mycophenolic acid (MPA) is a non-competitive inhibitor that prevents formation of the closed enzyme conformation by binding to the same site as the amobile flap. In contrast, mizoribine monophosphate (MZP) is a competitive inhibitor that induces the closed conformation. MPA is a potent inhibitor of mammalian IMPDHs but a poor inhibitor of the bacterial enzymes. MZP is a more potent inhibitor of bacterial IMPDH.</text>
</comment>
<evidence type="ECO:0000256" key="5">
    <source>
        <dbReference type="ARBA" id="ARBA00022755"/>
    </source>
</evidence>
<evidence type="ECO:0000256" key="14">
    <source>
        <dbReference type="RuleBase" id="RU003928"/>
    </source>
</evidence>
<evidence type="ECO:0000256" key="8">
    <source>
        <dbReference type="ARBA" id="ARBA00023027"/>
    </source>
</evidence>
<feature type="binding site" evidence="11">
    <location>
        <position position="482"/>
    </location>
    <ligand>
        <name>K(+)</name>
        <dbReference type="ChEBI" id="CHEBI:29103"/>
        <note>ligand shared between two tetrameric partners</note>
    </ligand>
</feature>
<dbReference type="PIRSF" id="PIRSF000130">
    <property type="entry name" value="IMPDH"/>
    <property type="match status" value="1"/>
</dbReference>
<proteinExistence type="inferred from homology"/>
<feature type="binding site" evidence="11">
    <location>
        <position position="480"/>
    </location>
    <ligand>
        <name>K(+)</name>
        <dbReference type="ChEBI" id="CHEBI:29103"/>
        <note>ligand shared between two tetrameric partners</note>
    </ligand>
</feature>
<dbReference type="InterPro" id="IPR001093">
    <property type="entry name" value="IMP_DH_GMPRt"/>
</dbReference>
<dbReference type="Gene3D" id="3.20.20.70">
    <property type="entry name" value="Aldolase class I"/>
    <property type="match status" value="1"/>
</dbReference>
<dbReference type="PANTHER" id="PTHR11911:SF111">
    <property type="entry name" value="INOSINE-5'-MONOPHOSPHATE DEHYDROGENASE"/>
    <property type="match status" value="1"/>
</dbReference>
<dbReference type="SUPFAM" id="SSF54631">
    <property type="entry name" value="CBS-domain pair"/>
    <property type="match status" value="1"/>
</dbReference>
<dbReference type="NCBIfam" id="TIGR01302">
    <property type="entry name" value="IMP_dehydrog"/>
    <property type="match status" value="1"/>
</dbReference>
<evidence type="ECO:0000256" key="1">
    <source>
        <dbReference type="ARBA" id="ARBA00001958"/>
    </source>
</evidence>
<sequence length="498" mass="52674">MATRGTQFGSLYDRITEALAFDDVLVVPAASDVLPAHADTRTRLTRTIDLNIPLISAAMDTVTESAMAIAMAQQGGLGVIHKNLDPEEQAEHVRRVKRFESGMVVNPVTVGPEQTLAEVRTIMARNGISGLPVVEPGTQVLVGVLTNRDVRFATDPKQRVAELMTHENLVTVRHGADPAVARQLLHKHRIEKLLVVDDSNRCVGIITVKDMDKAVAHPLAIKDGLGRLRCAAATGVGEDGFSRARLLIEAGVDVLVVDTAHGHSSGVLRAVERIKSVDGSVQVIAGNVATPEAAEALIDVGADGVKIGIGPGSICTTRIVAGVGVPQFSAVLETAAACHGRDTPAIADGGVRNSGDLVKAIGAGADVVMVGSLLAGTEEAPGEVFLYEGRSYKSYRGMGSLGAMARGSADRYFQQEVKDTHKMVPEGIEGRVAYKGAMGAVVHQLVGGLKAGMGYTGSAHLRDLQTRTRFRRITGAGLRESHVHDVSITREAPNYRRD</sequence>
<dbReference type="Pfam" id="PF00478">
    <property type="entry name" value="IMPDH"/>
    <property type="match status" value="1"/>
</dbReference>
<feature type="binding site" evidence="11">
    <location>
        <position position="426"/>
    </location>
    <ligand>
        <name>IMP</name>
        <dbReference type="ChEBI" id="CHEBI:58053"/>
    </ligand>
</feature>
<evidence type="ECO:0000256" key="6">
    <source>
        <dbReference type="ARBA" id="ARBA00022958"/>
    </source>
</evidence>
<dbReference type="InterPro" id="IPR013785">
    <property type="entry name" value="Aldolase_TIM"/>
</dbReference>
<keyword evidence="17" id="KW-1185">Reference proteome</keyword>
<feature type="domain" description="CBS" evidence="15">
    <location>
        <begin position="103"/>
        <end position="162"/>
    </location>
</feature>